<dbReference type="InterPro" id="IPR036416">
    <property type="entry name" value="Pept_tRNA_hydro_sf"/>
</dbReference>
<dbReference type="Pfam" id="PF01195">
    <property type="entry name" value="Pept_tRNA_hydro"/>
    <property type="match status" value="1"/>
</dbReference>
<dbReference type="AlphaFoldDB" id="A0A139AH94"/>
<evidence type="ECO:0000313" key="2">
    <source>
        <dbReference type="Proteomes" id="UP000070544"/>
    </source>
</evidence>
<dbReference type="Proteomes" id="UP000070544">
    <property type="component" value="Unassembled WGS sequence"/>
</dbReference>
<organism evidence="1 2">
    <name type="scientific">Gonapodya prolifera (strain JEL478)</name>
    <name type="common">Monoblepharis prolifera</name>
    <dbReference type="NCBI Taxonomy" id="1344416"/>
    <lineage>
        <taxon>Eukaryota</taxon>
        <taxon>Fungi</taxon>
        <taxon>Fungi incertae sedis</taxon>
        <taxon>Chytridiomycota</taxon>
        <taxon>Chytridiomycota incertae sedis</taxon>
        <taxon>Monoblepharidomycetes</taxon>
        <taxon>Monoblepharidales</taxon>
        <taxon>Gonapodyaceae</taxon>
        <taxon>Gonapodya</taxon>
    </lineage>
</organism>
<dbReference type="GO" id="GO:0004045">
    <property type="term" value="F:peptidyl-tRNA hydrolase activity"/>
    <property type="evidence" value="ECO:0007669"/>
    <property type="project" value="InterPro"/>
</dbReference>
<evidence type="ECO:0008006" key="3">
    <source>
        <dbReference type="Google" id="ProtNLM"/>
    </source>
</evidence>
<dbReference type="InterPro" id="IPR001328">
    <property type="entry name" value="Pept_tRNA_hydro"/>
</dbReference>
<accession>A0A139AH94</accession>
<protein>
    <recommendedName>
        <fullName evidence="3">Peptidyl-tRNA hydrolase</fullName>
    </recommendedName>
</protein>
<name>A0A139AH94_GONPJ</name>
<dbReference type="Gene3D" id="3.40.50.1470">
    <property type="entry name" value="Peptidyl-tRNA hydrolase"/>
    <property type="match status" value="1"/>
</dbReference>
<dbReference type="EMBL" id="KQ965756">
    <property type="protein sequence ID" value="KXS16108.1"/>
    <property type="molecule type" value="Genomic_DNA"/>
</dbReference>
<reference evidence="1 2" key="1">
    <citation type="journal article" date="2015" name="Genome Biol. Evol.">
        <title>Phylogenomic analyses indicate that early fungi evolved digesting cell walls of algal ancestors of land plants.</title>
        <authorList>
            <person name="Chang Y."/>
            <person name="Wang S."/>
            <person name="Sekimoto S."/>
            <person name="Aerts A.L."/>
            <person name="Choi C."/>
            <person name="Clum A."/>
            <person name="LaButti K.M."/>
            <person name="Lindquist E.A."/>
            <person name="Yee Ngan C."/>
            <person name="Ohm R.A."/>
            <person name="Salamov A.A."/>
            <person name="Grigoriev I.V."/>
            <person name="Spatafora J.W."/>
            <person name="Berbee M.L."/>
        </authorList>
    </citation>
    <scope>NUCLEOTIDE SEQUENCE [LARGE SCALE GENOMIC DNA]</scope>
    <source>
        <strain evidence="1 2">JEL478</strain>
    </source>
</reference>
<sequence>MSSLPVDFFIIGLGNPDPQYAISRHNVGYVFCNFLANAISMSQAPEGAAAVPVFWRRVDVMVFS</sequence>
<dbReference type="SUPFAM" id="SSF53178">
    <property type="entry name" value="Peptidyl-tRNA hydrolase-like"/>
    <property type="match status" value="1"/>
</dbReference>
<dbReference type="STRING" id="1344416.A0A139AH94"/>
<evidence type="ECO:0000313" key="1">
    <source>
        <dbReference type="EMBL" id="KXS16108.1"/>
    </source>
</evidence>
<dbReference type="OrthoDB" id="1711136at2759"/>
<proteinExistence type="predicted"/>
<keyword evidence="2" id="KW-1185">Reference proteome</keyword>
<gene>
    <name evidence="1" type="ORF">M427DRAFT_56003</name>
</gene>